<comment type="caution">
    <text evidence="2">The sequence shown here is derived from an EMBL/GenBank/DDBJ whole genome shotgun (WGS) entry which is preliminary data.</text>
</comment>
<proteinExistence type="predicted"/>
<feature type="signal peptide" evidence="1">
    <location>
        <begin position="1"/>
        <end position="23"/>
    </location>
</feature>
<reference evidence="2" key="2">
    <citation type="submission" date="2020-02" db="EMBL/GenBank/DDBJ databases">
        <authorList>
            <consortium name="NCBI Pathogen Detection Project"/>
        </authorList>
    </citation>
    <scope>NUCLEOTIDE SEQUENCE</scope>
    <source>
        <strain evidence="2">MA.04ba 6789-3</strain>
    </source>
</reference>
<evidence type="ECO:0008006" key="3">
    <source>
        <dbReference type="Google" id="ProtNLM"/>
    </source>
</evidence>
<accession>A0A744IWJ1</accession>
<evidence type="ECO:0000256" key="1">
    <source>
        <dbReference type="SAM" id="SignalP"/>
    </source>
</evidence>
<feature type="chain" id="PRO_5027691578" description="Fimbrial protein" evidence="1">
    <location>
        <begin position="24"/>
        <end position="164"/>
    </location>
</feature>
<sequence length="164" mass="16654">MKKLNLAVAAAAIALLTSGAALADNAPTNSKTYTHADTTQDVQLHAQYTVANGTAATNSIFTTKLDTGSSAARPIGYFTVTGLAAGATYELSTVSATGADSSGVDTRACFIAAAGDTTTVCNPANKYIENASSTAPAYVQVDHQAGKATEGETFINLTMTAYTS</sequence>
<dbReference type="EMBL" id="DAAUQW010000025">
    <property type="protein sequence ID" value="HAF2529906.1"/>
    <property type="molecule type" value="Genomic_DNA"/>
</dbReference>
<gene>
    <name evidence="2" type="ORF">G9E92_005018</name>
</gene>
<dbReference type="AlphaFoldDB" id="A0A744IWJ1"/>
<protein>
    <recommendedName>
        <fullName evidence="3">Fimbrial protein</fullName>
    </recommendedName>
</protein>
<evidence type="ECO:0000313" key="2">
    <source>
        <dbReference type="EMBL" id="HAF2529906.1"/>
    </source>
</evidence>
<keyword evidence="1" id="KW-0732">Signal</keyword>
<name>A0A744IWJ1_SALER</name>
<reference evidence="2" key="1">
    <citation type="journal article" date="2018" name="Genome Biol.">
        <title>SKESA: strategic k-mer extension for scrupulous assemblies.</title>
        <authorList>
            <person name="Souvorov A."/>
            <person name="Agarwala R."/>
            <person name="Lipman D.J."/>
        </authorList>
    </citation>
    <scope>NUCLEOTIDE SEQUENCE</scope>
    <source>
        <strain evidence="2">MA.04ba 6789-3</strain>
    </source>
</reference>
<organism evidence="2">
    <name type="scientific">Salmonella enterica</name>
    <name type="common">Salmonella choleraesuis</name>
    <dbReference type="NCBI Taxonomy" id="28901"/>
    <lineage>
        <taxon>Bacteria</taxon>
        <taxon>Pseudomonadati</taxon>
        <taxon>Pseudomonadota</taxon>
        <taxon>Gammaproteobacteria</taxon>
        <taxon>Enterobacterales</taxon>
        <taxon>Enterobacteriaceae</taxon>
        <taxon>Salmonella</taxon>
    </lineage>
</organism>